<evidence type="ECO:0000256" key="1">
    <source>
        <dbReference type="SAM" id="Phobius"/>
    </source>
</evidence>
<dbReference type="Proteomes" id="UP000291301">
    <property type="component" value="Unassembled WGS sequence"/>
</dbReference>
<protein>
    <submittedName>
        <fullName evidence="2">Uncharacterized protein</fullName>
    </submittedName>
</protein>
<dbReference type="AlphaFoldDB" id="A0A4R0PEB3"/>
<organism evidence="2 3">
    <name type="scientific">Oricola cellulosilytica</name>
    <dbReference type="NCBI Taxonomy" id="1429082"/>
    <lineage>
        <taxon>Bacteria</taxon>
        <taxon>Pseudomonadati</taxon>
        <taxon>Pseudomonadota</taxon>
        <taxon>Alphaproteobacteria</taxon>
        <taxon>Hyphomicrobiales</taxon>
        <taxon>Ahrensiaceae</taxon>
        <taxon>Oricola</taxon>
    </lineage>
</organism>
<proteinExistence type="predicted"/>
<accession>A0A4R0PEB3</accession>
<dbReference type="RefSeq" id="WP_131568973.1">
    <property type="nucleotide sequence ID" value="NZ_JAINFK010000003.1"/>
</dbReference>
<evidence type="ECO:0000313" key="2">
    <source>
        <dbReference type="EMBL" id="TCD13713.1"/>
    </source>
</evidence>
<dbReference type="OrthoDB" id="8447782at2"/>
<dbReference type="EMBL" id="SJST01000004">
    <property type="protein sequence ID" value="TCD13713.1"/>
    <property type="molecule type" value="Genomic_DNA"/>
</dbReference>
<feature type="transmembrane region" description="Helical" evidence="1">
    <location>
        <begin position="25"/>
        <end position="47"/>
    </location>
</feature>
<keyword evidence="3" id="KW-1185">Reference proteome</keyword>
<name>A0A4R0PEB3_9HYPH</name>
<keyword evidence="1" id="KW-0472">Membrane</keyword>
<comment type="caution">
    <text evidence="2">The sequence shown here is derived from an EMBL/GenBank/DDBJ whole genome shotgun (WGS) entry which is preliminary data.</text>
</comment>
<keyword evidence="1" id="KW-0812">Transmembrane</keyword>
<reference evidence="2 3" key="1">
    <citation type="journal article" date="2015" name="Antonie Van Leeuwenhoek">
        <title>Oricola cellulosilytica gen. nov., sp. nov., a cellulose-degrading bacterium of the family Phyllobacteriaceae isolated from surface seashore water, and emended descriptions of Mesorhizobium loti and Phyllobacterium myrsinacearum.</title>
        <authorList>
            <person name="Hameed A."/>
            <person name="Shahina M."/>
            <person name="Lai W.A."/>
            <person name="Lin S.Y."/>
            <person name="Young L.S."/>
            <person name="Liu Y.C."/>
            <person name="Hsu Y.H."/>
            <person name="Young C.C."/>
        </authorList>
    </citation>
    <scope>NUCLEOTIDE SEQUENCE [LARGE SCALE GENOMIC DNA]</scope>
    <source>
        <strain evidence="2 3">KCTC 52183</strain>
    </source>
</reference>
<gene>
    <name evidence="2" type="ORF">E0D97_11420</name>
</gene>
<sequence length="109" mass="11429">MHDERDWADIRPPRSSAIGEAGLGVLRITLLFGSLAIAIALFVAPVLDRGGTTRLAGSPFYSGLDRTATGSAGTIHQGSTQYTIRRSVLQTSPGAMCIVHSNGTRSGDC</sequence>
<evidence type="ECO:0000313" key="3">
    <source>
        <dbReference type="Proteomes" id="UP000291301"/>
    </source>
</evidence>
<keyword evidence="1" id="KW-1133">Transmembrane helix</keyword>